<dbReference type="HOGENOM" id="CLU_013748_8_0_7"/>
<evidence type="ECO:0000256" key="1">
    <source>
        <dbReference type="ARBA" id="ARBA00007812"/>
    </source>
</evidence>
<feature type="domain" description="Thiamine pyrophosphate enzyme N-terminal TPP-binding" evidence="4">
    <location>
        <begin position="7"/>
        <end position="112"/>
    </location>
</feature>
<keyword evidence="6" id="KW-1185">Reference proteome</keyword>
<dbReference type="InterPro" id="IPR012001">
    <property type="entry name" value="Thiamin_PyroP_enz_TPP-bd_dom"/>
</dbReference>
<gene>
    <name evidence="5" type="ORF">SYN_01965</name>
</gene>
<evidence type="ECO:0000259" key="3">
    <source>
        <dbReference type="Pfam" id="PF02775"/>
    </source>
</evidence>
<dbReference type="EMBL" id="CP000252">
    <property type="protein sequence ID" value="ABC77395.1"/>
    <property type="molecule type" value="Genomic_DNA"/>
</dbReference>
<dbReference type="Pfam" id="PF02776">
    <property type="entry name" value="TPP_enzyme_N"/>
    <property type="match status" value="1"/>
</dbReference>
<comment type="similarity">
    <text evidence="1">Belongs to the TPP enzyme family.</text>
</comment>
<dbReference type="NCBIfam" id="NF005760">
    <property type="entry name" value="PRK07586.1"/>
    <property type="match status" value="1"/>
</dbReference>
<organism evidence="5 6">
    <name type="scientific">Syntrophus aciditrophicus (strain SB)</name>
    <dbReference type="NCBI Taxonomy" id="56780"/>
    <lineage>
        <taxon>Bacteria</taxon>
        <taxon>Pseudomonadati</taxon>
        <taxon>Thermodesulfobacteriota</taxon>
        <taxon>Syntrophia</taxon>
        <taxon>Syntrophales</taxon>
        <taxon>Syntrophaceae</taxon>
        <taxon>Syntrophus</taxon>
    </lineage>
</organism>
<dbReference type="KEGG" id="sat:SYN_01965"/>
<dbReference type="GO" id="GO:0003984">
    <property type="term" value="F:acetolactate synthase activity"/>
    <property type="evidence" value="ECO:0007669"/>
    <property type="project" value="UniProtKB-EC"/>
</dbReference>
<reference evidence="5 6" key="1">
    <citation type="journal article" date="2007" name="Proc. Natl. Acad. Sci. U.S.A.">
        <title>The genome of Syntrophus aciditrophicus: life at the thermodynamic limit of microbial growth.</title>
        <authorList>
            <person name="McInerney M.J."/>
            <person name="Rohlin L."/>
            <person name="Mouttaki H."/>
            <person name="Kim U."/>
            <person name="Krupp R.S."/>
            <person name="Rios-Hernandez L."/>
            <person name="Sieber J."/>
            <person name="Struchtemeyer C.G."/>
            <person name="Bhattacharyya A."/>
            <person name="Campbell J.W."/>
            <person name="Gunsalus R.P."/>
        </authorList>
    </citation>
    <scope>NUCLEOTIDE SEQUENCE [LARGE SCALE GENOMIC DNA]</scope>
    <source>
        <strain evidence="5 6">SB</strain>
    </source>
</reference>
<proteinExistence type="inferred from homology"/>
<dbReference type="Gene3D" id="3.40.50.1220">
    <property type="entry name" value="TPP-binding domain"/>
    <property type="match status" value="1"/>
</dbReference>
<dbReference type="InterPro" id="IPR011766">
    <property type="entry name" value="TPP_enzyme_TPP-bd"/>
</dbReference>
<dbReference type="GO" id="GO:0044281">
    <property type="term" value="P:small molecule metabolic process"/>
    <property type="evidence" value="ECO:0007669"/>
    <property type="project" value="UniProtKB-ARBA"/>
</dbReference>
<dbReference type="GO" id="GO:0030976">
    <property type="term" value="F:thiamine pyrophosphate binding"/>
    <property type="evidence" value="ECO:0007669"/>
    <property type="project" value="InterPro"/>
</dbReference>
<accession>Q2LTI3</accession>
<dbReference type="GO" id="GO:0050660">
    <property type="term" value="F:flavin adenine dinucleotide binding"/>
    <property type="evidence" value="ECO:0007669"/>
    <property type="project" value="TreeGrafter"/>
</dbReference>
<evidence type="ECO:0000256" key="2">
    <source>
        <dbReference type="ARBA" id="ARBA00023052"/>
    </source>
</evidence>
<keyword evidence="2" id="KW-0786">Thiamine pyrophosphate</keyword>
<dbReference type="InterPro" id="IPR045229">
    <property type="entry name" value="TPP_enz"/>
</dbReference>
<feature type="domain" description="Thiamine pyrophosphate enzyme TPP-binding" evidence="3">
    <location>
        <begin position="384"/>
        <end position="519"/>
    </location>
</feature>
<dbReference type="Pfam" id="PF02775">
    <property type="entry name" value="TPP_enzyme_C"/>
    <property type="match status" value="1"/>
</dbReference>
<dbReference type="RefSeq" id="WP_011417417.1">
    <property type="nucleotide sequence ID" value="NC_007759.1"/>
</dbReference>
<dbReference type="STRING" id="56780.SYN_01965"/>
<evidence type="ECO:0000259" key="4">
    <source>
        <dbReference type="Pfam" id="PF02776"/>
    </source>
</evidence>
<dbReference type="AlphaFoldDB" id="Q2LTI3"/>
<dbReference type="InParanoid" id="Q2LTI3"/>
<dbReference type="EC" id="2.2.1.6" evidence="5"/>
<dbReference type="CDD" id="cd07035">
    <property type="entry name" value="TPP_PYR_POX_like"/>
    <property type="match status" value="1"/>
</dbReference>
<name>Q2LTI3_SYNAS</name>
<dbReference type="PANTHER" id="PTHR18968">
    <property type="entry name" value="THIAMINE PYROPHOSPHATE ENZYMES"/>
    <property type="match status" value="1"/>
</dbReference>
<keyword evidence="5" id="KW-0808">Transferase</keyword>
<dbReference type="Gene3D" id="3.40.50.970">
    <property type="match status" value="2"/>
</dbReference>
<dbReference type="CDD" id="cd02002">
    <property type="entry name" value="TPP_BFDC"/>
    <property type="match status" value="1"/>
</dbReference>
<dbReference type="PANTHER" id="PTHR18968:SF86">
    <property type="entry name" value="ACETOLACTATE SYNTHASE LARGE SUBUNIT ILVX-RELATED"/>
    <property type="match status" value="1"/>
</dbReference>
<dbReference type="Proteomes" id="UP000001933">
    <property type="component" value="Chromosome"/>
</dbReference>
<protein>
    <submittedName>
        <fullName evidence="5">Acetolactate synthase</fullName>
        <ecNumber evidence="5">2.2.1.6</ecNumber>
    </submittedName>
</protein>
<evidence type="ECO:0000313" key="5">
    <source>
        <dbReference type="EMBL" id="ABC77395.1"/>
    </source>
</evidence>
<sequence length="526" mass="55927">MKGNIFMTGAESLIMTAVKAGIEVCFANAGTTELPVVRALEKVPGVRPILCLFEGGCSGAADGYARMKEKPAMTLLHLGPGFANAVANFHNARRAGSPIFNVVGDHASWHRPSDPLLNMDVEALVGTVSRWQRTNQSSDRISHDAAEGISAALSGLIASLILPSDHAWAEIPPSEIHAAGFRFDPVDSESIEEAAKLLRSTSRKALFLGGRALWKAGLHAAARVAASTGCDLLTDVFPARMERGAGFPIVQKIPYFPEHAAAMLSGYEAFVFAGAREPVAFFGYQDMPGRLLTSDQRRVHIGTAFQDAAAALECLAEALDSPPSPPGKAPYMASLRYPELPGGVLTAEKTCLALTALQPENAIVVDESLTSGSAYYSLATSLAPHTLINLTGGAIGQGIPSATGAAIACPERPVINFQADGSALYTLQALWTQARENLNVTTLICSNRSYNIIRMEMRRAGHSVTGTEASSLIDLRNPDIDWVRLSLGFGVPAISVTTVEEFSSAFYRAMAEPGPHLIELVLQPSF</sequence>
<evidence type="ECO:0000313" key="6">
    <source>
        <dbReference type="Proteomes" id="UP000001933"/>
    </source>
</evidence>
<dbReference type="SUPFAM" id="SSF52518">
    <property type="entry name" value="Thiamin diphosphate-binding fold (THDP-binding)"/>
    <property type="match status" value="2"/>
</dbReference>
<dbReference type="InterPro" id="IPR029061">
    <property type="entry name" value="THDP-binding"/>
</dbReference>
<dbReference type="eggNOG" id="COG0028">
    <property type="taxonomic scope" value="Bacteria"/>
</dbReference>